<evidence type="ECO:0000313" key="4">
    <source>
        <dbReference type="Proteomes" id="UP000005801"/>
    </source>
</evidence>
<dbReference type="STRING" id="391625.PPSIR1_17195"/>
<comment type="caution">
    <text evidence="3">The sequence shown here is derived from an EMBL/GenBank/DDBJ whole genome shotgun (WGS) entry which is preliminary data.</text>
</comment>
<organism evidence="3 4">
    <name type="scientific">Plesiocystis pacifica SIR-1</name>
    <dbReference type="NCBI Taxonomy" id="391625"/>
    <lineage>
        <taxon>Bacteria</taxon>
        <taxon>Pseudomonadati</taxon>
        <taxon>Myxococcota</taxon>
        <taxon>Polyangia</taxon>
        <taxon>Nannocystales</taxon>
        <taxon>Nannocystaceae</taxon>
        <taxon>Plesiocystis</taxon>
    </lineage>
</organism>
<feature type="compositionally biased region" description="Acidic residues" evidence="1">
    <location>
        <begin position="49"/>
        <end position="63"/>
    </location>
</feature>
<feature type="transmembrane region" description="Helical" evidence="2">
    <location>
        <begin position="78"/>
        <end position="97"/>
    </location>
</feature>
<dbReference type="EMBL" id="ABCS01000123">
    <property type="protein sequence ID" value="EDM74595.1"/>
    <property type="molecule type" value="Genomic_DNA"/>
</dbReference>
<keyword evidence="2" id="KW-0812">Transmembrane</keyword>
<evidence type="ECO:0000256" key="1">
    <source>
        <dbReference type="SAM" id="MobiDB-lite"/>
    </source>
</evidence>
<reference evidence="3 4" key="1">
    <citation type="submission" date="2007-06" db="EMBL/GenBank/DDBJ databases">
        <authorList>
            <person name="Shimkets L."/>
            <person name="Ferriera S."/>
            <person name="Johnson J."/>
            <person name="Kravitz S."/>
            <person name="Beeson K."/>
            <person name="Sutton G."/>
            <person name="Rogers Y.-H."/>
            <person name="Friedman R."/>
            <person name="Frazier M."/>
            <person name="Venter J.C."/>
        </authorList>
    </citation>
    <scope>NUCLEOTIDE SEQUENCE [LARGE SCALE GENOMIC DNA]</scope>
    <source>
        <strain evidence="3 4">SIR-1</strain>
    </source>
</reference>
<keyword evidence="2" id="KW-0472">Membrane</keyword>
<dbReference type="RefSeq" id="WP_006976240.1">
    <property type="nucleotide sequence ID" value="NZ_ABCS01000123.1"/>
</dbReference>
<keyword evidence="4" id="KW-1185">Reference proteome</keyword>
<name>A6GHQ3_9BACT</name>
<feature type="compositionally biased region" description="Basic and acidic residues" evidence="1">
    <location>
        <begin position="1"/>
        <end position="16"/>
    </location>
</feature>
<evidence type="ECO:0000256" key="2">
    <source>
        <dbReference type="SAM" id="Phobius"/>
    </source>
</evidence>
<gene>
    <name evidence="3" type="ORF">PPSIR1_17195</name>
</gene>
<proteinExistence type="predicted"/>
<dbReference type="AlphaFoldDB" id="A6GHQ3"/>
<protein>
    <submittedName>
        <fullName evidence="3">Uncharacterized protein</fullName>
    </submittedName>
</protein>
<accession>A6GHQ3</accession>
<feature type="region of interest" description="Disordered" evidence="1">
    <location>
        <begin position="47"/>
        <end position="70"/>
    </location>
</feature>
<dbReference type="OrthoDB" id="9844135at2"/>
<keyword evidence="2" id="KW-1133">Transmembrane helix</keyword>
<dbReference type="Proteomes" id="UP000005801">
    <property type="component" value="Unassembled WGS sequence"/>
</dbReference>
<feature type="region of interest" description="Disordered" evidence="1">
    <location>
        <begin position="1"/>
        <end position="30"/>
    </location>
</feature>
<sequence length="239" mass="25853">MDEELLRRLGRRQRDDLEAEPEVGLPRPFEGRERELLLDEVFARLGGEGEAEGETGTETEPEPEAAKTVELRRPSRRAVVVLASLLAAASVLLWWGVAGREPAPQLAQLPSYEITRLQGGVVSSRAEAPKGELPTLRADSAIDWVFTPAQAIRSPLAVAMGARSVSGGEVFAPRVDAEISAEGAVRLRGDLDAYLELEAGQWTLLVFVAPPDRLPSALVSGDDTQAWQTIAVDVKIVDE</sequence>
<evidence type="ECO:0000313" key="3">
    <source>
        <dbReference type="EMBL" id="EDM74595.1"/>
    </source>
</evidence>